<organism evidence="1 2">
    <name type="scientific">Pedobacter paludis</name>
    <dbReference type="NCBI Taxonomy" id="2203212"/>
    <lineage>
        <taxon>Bacteria</taxon>
        <taxon>Pseudomonadati</taxon>
        <taxon>Bacteroidota</taxon>
        <taxon>Sphingobacteriia</taxon>
        <taxon>Sphingobacteriales</taxon>
        <taxon>Sphingobacteriaceae</taxon>
        <taxon>Pedobacter</taxon>
    </lineage>
</organism>
<comment type="caution">
    <text evidence="1">The sequence shown here is derived from an EMBL/GenBank/DDBJ whole genome shotgun (WGS) entry which is preliminary data.</text>
</comment>
<proteinExistence type="predicted"/>
<evidence type="ECO:0000313" key="1">
    <source>
        <dbReference type="EMBL" id="PWS30097.1"/>
    </source>
</evidence>
<name>A0A317EW61_9SPHI</name>
<dbReference type="OrthoDB" id="47198at2"/>
<accession>A0A317EW61</accession>
<dbReference type="EMBL" id="QGNY01000008">
    <property type="protein sequence ID" value="PWS30097.1"/>
    <property type="molecule type" value="Genomic_DNA"/>
</dbReference>
<evidence type="ECO:0000313" key="2">
    <source>
        <dbReference type="Proteomes" id="UP000245391"/>
    </source>
</evidence>
<dbReference type="Proteomes" id="UP000245391">
    <property type="component" value="Unassembled WGS sequence"/>
</dbReference>
<sequence>MANYRLNLNQQSNGDYEVHKDDCRYYPSQNYDNLGSFSTCSPAVAEAKRKHPYKKINGCVHCATACHTS</sequence>
<protein>
    <submittedName>
        <fullName evidence="1">Uncharacterized protein</fullName>
    </submittedName>
</protein>
<dbReference type="RefSeq" id="WP_109931978.1">
    <property type="nucleotide sequence ID" value="NZ_QGNY01000008.1"/>
</dbReference>
<reference evidence="2" key="1">
    <citation type="submission" date="2018-05" db="EMBL/GenBank/DDBJ databases">
        <title>Pedobacter paludis sp. nov., isolated from wetland soil.</title>
        <authorList>
            <person name="Zhang Y."/>
        </authorList>
    </citation>
    <scope>NUCLEOTIDE SEQUENCE [LARGE SCALE GENOMIC DNA]</scope>
    <source>
        <strain evidence="2">R-8</strain>
    </source>
</reference>
<dbReference type="AlphaFoldDB" id="A0A317EW61"/>
<gene>
    <name evidence="1" type="ORF">DF947_19220</name>
</gene>
<keyword evidence="2" id="KW-1185">Reference proteome</keyword>